<dbReference type="Gene3D" id="3.30.200.20">
    <property type="entry name" value="Phosphorylase Kinase, domain 1"/>
    <property type="match status" value="1"/>
</dbReference>
<dbReference type="Gene3D" id="1.10.510.10">
    <property type="entry name" value="Transferase(Phosphotransferase) domain 1"/>
    <property type="match status" value="1"/>
</dbReference>
<dbReference type="EMBL" id="JARJCM010000027">
    <property type="protein sequence ID" value="KAJ7039339.1"/>
    <property type="molecule type" value="Genomic_DNA"/>
</dbReference>
<keyword evidence="3" id="KW-0067">ATP-binding</keyword>
<dbReference type="GO" id="GO:0005524">
    <property type="term" value="F:ATP binding"/>
    <property type="evidence" value="ECO:0007669"/>
    <property type="project" value="UniProtKB-KW"/>
</dbReference>
<dbReference type="InterPro" id="IPR011009">
    <property type="entry name" value="Kinase-like_dom_sf"/>
</dbReference>
<evidence type="ECO:0000313" key="7">
    <source>
        <dbReference type="Proteomes" id="UP001218188"/>
    </source>
</evidence>
<dbReference type="PANTHER" id="PTHR45832:SF22">
    <property type="entry name" value="SERINE_THREONINE-PROTEIN KINASE SAMKA-RELATED"/>
    <property type="match status" value="1"/>
</dbReference>
<dbReference type="PROSITE" id="PS50011">
    <property type="entry name" value="PROTEIN_KINASE_DOM"/>
    <property type="match status" value="1"/>
</dbReference>
<evidence type="ECO:0000256" key="4">
    <source>
        <dbReference type="SAM" id="MobiDB-lite"/>
    </source>
</evidence>
<dbReference type="PANTHER" id="PTHR45832">
    <property type="entry name" value="SERINE/THREONINE-PROTEIN KINASE SAMKA-RELATED-RELATED"/>
    <property type="match status" value="1"/>
</dbReference>
<keyword evidence="2" id="KW-0547">Nucleotide-binding</keyword>
<evidence type="ECO:0000313" key="6">
    <source>
        <dbReference type="EMBL" id="KAJ7039339.1"/>
    </source>
</evidence>
<reference evidence="6" key="1">
    <citation type="submission" date="2023-03" db="EMBL/GenBank/DDBJ databases">
        <title>Massive genome expansion in bonnet fungi (Mycena s.s.) driven by repeated elements and novel gene families across ecological guilds.</title>
        <authorList>
            <consortium name="Lawrence Berkeley National Laboratory"/>
            <person name="Harder C.B."/>
            <person name="Miyauchi S."/>
            <person name="Viragh M."/>
            <person name="Kuo A."/>
            <person name="Thoen E."/>
            <person name="Andreopoulos B."/>
            <person name="Lu D."/>
            <person name="Skrede I."/>
            <person name="Drula E."/>
            <person name="Henrissat B."/>
            <person name="Morin E."/>
            <person name="Kohler A."/>
            <person name="Barry K."/>
            <person name="LaButti K."/>
            <person name="Morin E."/>
            <person name="Salamov A."/>
            <person name="Lipzen A."/>
            <person name="Mereny Z."/>
            <person name="Hegedus B."/>
            <person name="Baldrian P."/>
            <person name="Stursova M."/>
            <person name="Weitz H."/>
            <person name="Taylor A."/>
            <person name="Grigoriev I.V."/>
            <person name="Nagy L.G."/>
            <person name="Martin F."/>
            <person name="Kauserud H."/>
        </authorList>
    </citation>
    <scope>NUCLEOTIDE SEQUENCE</scope>
    <source>
        <strain evidence="6">CBHHK200</strain>
    </source>
</reference>
<evidence type="ECO:0000256" key="2">
    <source>
        <dbReference type="ARBA" id="ARBA00022741"/>
    </source>
</evidence>
<dbReference type="InterPro" id="IPR051931">
    <property type="entry name" value="PAK3-like"/>
</dbReference>
<dbReference type="GO" id="GO:0004672">
    <property type="term" value="F:protein kinase activity"/>
    <property type="evidence" value="ECO:0007669"/>
    <property type="project" value="InterPro"/>
</dbReference>
<keyword evidence="6" id="KW-0418">Kinase</keyword>
<gene>
    <name evidence="6" type="ORF">C8F04DRAFT_949880</name>
</gene>
<comment type="similarity">
    <text evidence="1">Belongs to the protein kinase superfamily. STE Ser/Thr protein kinase family. STE20 subfamily.</text>
</comment>
<feature type="region of interest" description="Disordered" evidence="4">
    <location>
        <begin position="427"/>
        <end position="545"/>
    </location>
</feature>
<feature type="region of interest" description="Disordered" evidence="4">
    <location>
        <begin position="73"/>
        <end position="103"/>
    </location>
</feature>
<accession>A0AAD6XBM5</accession>
<feature type="compositionally biased region" description="Polar residues" evidence="4">
    <location>
        <begin position="460"/>
        <end position="471"/>
    </location>
</feature>
<keyword evidence="6" id="KW-0808">Transferase</keyword>
<dbReference type="InterPro" id="IPR000719">
    <property type="entry name" value="Prot_kinase_dom"/>
</dbReference>
<proteinExistence type="inferred from homology"/>
<dbReference type="SUPFAM" id="SSF56112">
    <property type="entry name" value="Protein kinase-like (PK-like)"/>
    <property type="match status" value="1"/>
</dbReference>
<evidence type="ECO:0000259" key="5">
    <source>
        <dbReference type="PROSITE" id="PS50011"/>
    </source>
</evidence>
<protein>
    <submittedName>
        <fullName evidence="6">Kinase-like domain-containing protein</fullName>
    </submittedName>
</protein>
<evidence type="ECO:0000256" key="1">
    <source>
        <dbReference type="ARBA" id="ARBA00008874"/>
    </source>
</evidence>
<name>A0AAD6XBM5_9AGAR</name>
<dbReference type="Proteomes" id="UP001218188">
    <property type="component" value="Unassembled WGS sequence"/>
</dbReference>
<organism evidence="6 7">
    <name type="scientific">Mycena alexandri</name>
    <dbReference type="NCBI Taxonomy" id="1745969"/>
    <lineage>
        <taxon>Eukaryota</taxon>
        <taxon>Fungi</taxon>
        <taxon>Dikarya</taxon>
        <taxon>Basidiomycota</taxon>
        <taxon>Agaricomycotina</taxon>
        <taxon>Agaricomycetes</taxon>
        <taxon>Agaricomycetidae</taxon>
        <taxon>Agaricales</taxon>
        <taxon>Marasmiineae</taxon>
        <taxon>Mycenaceae</taxon>
        <taxon>Mycena</taxon>
    </lineage>
</organism>
<dbReference type="AlphaFoldDB" id="A0AAD6XBM5"/>
<feature type="compositionally biased region" description="Polar residues" evidence="4">
    <location>
        <begin position="435"/>
        <end position="445"/>
    </location>
</feature>
<dbReference type="Pfam" id="PF00069">
    <property type="entry name" value="Pkinase"/>
    <property type="match status" value="1"/>
</dbReference>
<comment type="caution">
    <text evidence="6">The sequence shown here is derived from an EMBL/GenBank/DDBJ whole genome shotgun (WGS) entry which is preliminary data.</text>
</comment>
<feature type="compositionally biased region" description="Low complexity" evidence="4">
    <location>
        <begin position="490"/>
        <end position="508"/>
    </location>
</feature>
<sequence length="545" mass="59292">MASILINSIPGTPEGEVVPAVHSAKKVTIVAPEHIEKEKTTTGEGAETLATHIAIASTSREGSLSPAAALEELREPEDELDEEAEEEEEGAEEDGEDHENDAEDELEEAYFWHDQILGELQRVCRDSDPRGAYAILDTLSTDKLGRTSYTARAERTGEVVIVKTTMLEEPIERFAGKRLITELFLVRDMLAHPNVVGFYDLYLVETSEVWLVTEYMKEGVPLGDVIANTKSEFTEERMARICLEACKGLAHLHSQLIIHRDMRSDSIIIDPKGRVKITGFAFSVQLADKAAKRRTMVSTLAIPNRPAYTVDKTHWTAPEIIKRKEYGPEIDVWAFGITLFEMLEGGPPYKDEEPLKVLFLILVNGTPELKDAERLSEELKDFLSDCLTVDTEQRPGMDELVEHAFLKKACPPADLAPLLEMKPKLEDDPAVDTAEPQTEPVSETQPEVVDSTVKSEADTVPTSVDSSTVPADTSPPIDAPSPLPATASVAAEPTPSSETSEPTPSSEAVVDPSPPAATLDPTTTTAPPTAGDSVVPVPSAEVVVG</sequence>
<feature type="compositionally biased region" description="Low complexity" evidence="4">
    <location>
        <begin position="516"/>
        <end position="545"/>
    </location>
</feature>
<feature type="compositionally biased region" description="Acidic residues" evidence="4">
    <location>
        <begin position="74"/>
        <end position="103"/>
    </location>
</feature>
<evidence type="ECO:0000256" key="3">
    <source>
        <dbReference type="ARBA" id="ARBA00022840"/>
    </source>
</evidence>
<feature type="domain" description="Protein kinase" evidence="5">
    <location>
        <begin position="133"/>
        <end position="406"/>
    </location>
</feature>
<keyword evidence="7" id="KW-1185">Reference proteome</keyword>